<dbReference type="PATRIC" id="fig|251221.4.peg.2492"/>
<dbReference type="GO" id="GO:0022857">
    <property type="term" value="F:transmembrane transporter activity"/>
    <property type="evidence" value="ECO:0000318"/>
    <property type="project" value="GO_Central"/>
</dbReference>
<gene>
    <name evidence="2" type="ordered locus">gll2455</name>
</gene>
<dbReference type="eggNOG" id="COG1538">
    <property type="taxonomic scope" value="Bacteria"/>
</dbReference>
<dbReference type="RefSeq" id="WP_011142450.1">
    <property type="nucleotide sequence ID" value="NC_005125.1"/>
</dbReference>
<dbReference type="GO" id="GO:0055085">
    <property type="term" value="P:transmembrane transport"/>
    <property type="evidence" value="ECO:0000318"/>
    <property type="project" value="GO_Central"/>
</dbReference>
<dbReference type="STRING" id="251221.gene:10759953"/>
<protein>
    <submittedName>
        <fullName evidence="2">Gll2455 protein</fullName>
    </submittedName>
</protein>
<dbReference type="Gene3D" id="1.20.1600.10">
    <property type="entry name" value="Outer membrane efflux proteins (OEP)"/>
    <property type="match status" value="1"/>
</dbReference>
<dbReference type="HOGENOM" id="CLU_012817_14_3_3"/>
<reference evidence="2 3" key="1">
    <citation type="journal article" date="2003" name="DNA Res.">
        <title>Complete genome structure of Gloeobacter violaceus PCC 7421, a cyanobacterium that lacks thylakoids.</title>
        <authorList>
            <person name="Nakamura Y."/>
            <person name="Kaneko T."/>
            <person name="Sato S."/>
            <person name="Mimuro M."/>
            <person name="Miyashita H."/>
            <person name="Tsuchiya T."/>
            <person name="Sasamoto S."/>
            <person name="Watanabe A."/>
            <person name="Kawashima K."/>
            <person name="Kishida Y."/>
            <person name="Kiyokawa C."/>
            <person name="Kohara M."/>
            <person name="Matsumoto M."/>
            <person name="Matsuno A."/>
            <person name="Nakazaki N."/>
            <person name="Shimpo S."/>
            <person name="Takeuchi C."/>
            <person name="Yamada M."/>
            <person name="Tabata S."/>
        </authorList>
    </citation>
    <scope>NUCLEOTIDE SEQUENCE [LARGE SCALE GENOMIC DNA]</scope>
    <source>
        <strain evidence="3">ATCC 29082 / PCC 7421</strain>
    </source>
</reference>
<dbReference type="InterPro" id="IPR003423">
    <property type="entry name" value="OMP_efflux"/>
</dbReference>
<name>Q7NHT0_GLOVI</name>
<dbReference type="GO" id="GO:0015562">
    <property type="term" value="F:efflux transmembrane transporter activity"/>
    <property type="evidence" value="ECO:0007669"/>
    <property type="project" value="InterPro"/>
</dbReference>
<organism evidence="2 3">
    <name type="scientific">Gloeobacter violaceus (strain ATCC 29082 / PCC 7421)</name>
    <dbReference type="NCBI Taxonomy" id="251221"/>
    <lineage>
        <taxon>Bacteria</taxon>
        <taxon>Bacillati</taxon>
        <taxon>Cyanobacteriota</taxon>
        <taxon>Cyanophyceae</taxon>
        <taxon>Gloeobacterales</taxon>
        <taxon>Gloeobacteraceae</taxon>
        <taxon>Gloeobacter</taxon>
    </lineage>
</organism>
<keyword evidence="3" id="KW-1185">Reference proteome</keyword>
<dbReference type="EMBL" id="BA000045">
    <property type="protein sequence ID" value="BAC90396.1"/>
    <property type="molecule type" value="Genomic_DNA"/>
</dbReference>
<accession>Q7NHT0</accession>
<sequence>MIQSLVSRRYRRLGEVLMALCVAGGYLSTAALAQGVPEPPVLSGRATLTIEEAVDRASSVSPELRSFRSGVDIAQGDVITSRLPSRFNPGVSLEAGPRLNTLADASALQFGVTVAQELDRPEKRAAREQVALLGFQVEQAQLQAARLRLELRVRTFYSQFWLSEQLLKLAVEREQLATRSLTALQERYKVGDISLIPVNLAQVELSVSRAQRERQEGEAAASRAALLVAVGEPPERSVQPQAALPAAPLELPELPRIFQLVIEANPVLLASETERRRSEAQVQLAQAEALPNLSPLVSYRREGPENIVVAGLSVPINLFNRNQGTIFSAEARRTQTAALREQRALELRTQVEEAYARYNAARRVLQTYTGDTIAAIERNQGLVEEGFRAGKTGVTEVLLARRDGLNARSAFLQAQADLYTSYVQLQNATGGRL</sequence>
<dbReference type="InterPro" id="IPR010131">
    <property type="entry name" value="MdtP/NodT-like"/>
</dbReference>
<dbReference type="KEGG" id="gvi:gll2455"/>
<dbReference type="PANTHER" id="PTHR30203">
    <property type="entry name" value="OUTER MEMBRANE CATION EFFLUX PROTEIN"/>
    <property type="match status" value="1"/>
</dbReference>
<dbReference type="InParanoid" id="Q7NHT0"/>
<dbReference type="EnsemblBacteria" id="BAC90396">
    <property type="protein sequence ID" value="BAC90396"/>
    <property type="gene ID" value="BAC90396"/>
</dbReference>
<reference evidence="2 3" key="2">
    <citation type="journal article" date="2003" name="DNA Res.">
        <title>Complete genome structure of Gloeobacter violaceus PCC 7421, a cyanobacterium that lacks thylakoids (supplement).</title>
        <authorList>
            <person name="Nakamura Y."/>
            <person name="Kaneko T."/>
            <person name="Sato S."/>
            <person name="Mimuro M."/>
            <person name="Miyashita H."/>
            <person name="Tsuchiya T."/>
            <person name="Sasamoto S."/>
            <person name="Watanabe A."/>
            <person name="Kawashima K."/>
            <person name="Kishida Y."/>
            <person name="Kiyokawa C."/>
            <person name="Kohara M."/>
            <person name="Matsumoto M."/>
            <person name="Matsuno A."/>
            <person name="Nakazaki N."/>
            <person name="Shimpo S."/>
            <person name="Takeuchi C."/>
            <person name="Yamada M."/>
            <person name="Tabata S."/>
        </authorList>
    </citation>
    <scope>NUCLEOTIDE SEQUENCE [LARGE SCALE GENOMIC DNA]</scope>
    <source>
        <strain evidence="3">ATCC 29082 / PCC 7421</strain>
    </source>
</reference>
<dbReference type="Pfam" id="PF02321">
    <property type="entry name" value="OEP"/>
    <property type="match status" value="2"/>
</dbReference>
<comment type="similarity">
    <text evidence="1">Belongs to the outer membrane factor (OMF) (TC 1.B.17) family.</text>
</comment>
<dbReference type="Proteomes" id="UP000000557">
    <property type="component" value="Chromosome"/>
</dbReference>
<dbReference type="PANTHER" id="PTHR30203:SF24">
    <property type="entry name" value="BLR4935 PROTEIN"/>
    <property type="match status" value="1"/>
</dbReference>
<dbReference type="OrthoDB" id="9791261at2"/>
<dbReference type="SUPFAM" id="SSF56954">
    <property type="entry name" value="Outer membrane efflux proteins (OEP)"/>
    <property type="match status" value="1"/>
</dbReference>
<proteinExistence type="inferred from homology"/>
<evidence type="ECO:0000313" key="2">
    <source>
        <dbReference type="EMBL" id="BAC90396.1"/>
    </source>
</evidence>
<evidence type="ECO:0000313" key="3">
    <source>
        <dbReference type="Proteomes" id="UP000000557"/>
    </source>
</evidence>
<dbReference type="AlphaFoldDB" id="Q7NHT0"/>
<dbReference type="GO" id="GO:0016020">
    <property type="term" value="C:membrane"/>
    <property type="evidence" value="ECO:0000318"/>
    <property type="project" value="GO_Central"/>
</dbReference>
<evidence type="ECO:0000256" key="1">
    <source>
        <dbReference type="ARBA" id="ARBA00007613"/>
    </source>
</evidence>